<sequence>MRYGTAVRLAHGLALLGAAWTLTGCGAGNTDEVCADTKKAFQQYLTQVRTVSANDPAQWRQATDQFAGRIDGLARQAEDEKLKKALKTEATRLRGAAAGVGTGDASQLNAVMSDAPDRIGKACD</sequence>
<evidence type="ECO:0000313" key="2">
    <source>
        <dbReference type="Proteomes" id="UP001165124"/>
    </source>
</evidence>
<comment type="caution">
    <text evidence="1">The sequence shown here is derived from an EMBL/GenBank/DDBJ whole genome shotgun (WGS) entry which is preliminary data.</text>
</comment>
<evidence type="ECO:0000313" key="1">
    <source>
        <dbReference type="EMBL" id="GLW65432.1"/>
    </source>
</evidence>
<dbReference type="AlphaFoldDB" id="A0A9W6UXN0"/>
<evidence type="ECO:0008006" key="3">
    <source>
        <dbReference type="Google" id="ProtNLM"/>
    </source>
</evidence>
<proteinExistence type="predicted"/>
<organism evidence="1 2">
    <name type="scientific">Actinomadura rubrobrunea</name>
    <dbReference type="NCBI Taxonomy" id="115335"/>
    <lineage>
        <taxon>Bacteria</taxon>
        <taxon>Bacillati</taxon>
        <taxon>Actinomycetota</taxon>
        <taxon>Actinomycetes</taxon>
        <taxon>Streptosporangiales</taxon>
        <taxon>Thermomonosporaceae</taxon>
        <taxon>Actinomadura</taxon>
    </lineage>
</organism>
<name>A0A9W6UXN0_9ACTN</name>
<dbReference type="Proteomes" id="UP001165124">
    <property type="component" value="Unassembled WGS sequence"/>
</dbReference>
<gene>
    <name evidence="1" type="ORF">Arub01_36760</name>
</gene>
<protein>
    <recommendedName>
        <fullName evidence="3">Lipoprotein</fullName>
    </recommendedName>
</protein>
<dbReference type="EMBL" id="BSRZ01000009">
    <property type="protein sequence ID" value="GLW65432.1"/>
    <property type="molecule type" value="Genomic_DNA"/>
</dbReference>
<dbReference type="RefSeq" id="WP_067917790.1">
    <property type="nucleotide sequence ID" value="NZ_BSRZ01000009.1"/>
</dbReference>
<keyword evidence="2" id="KW-1185">Reference proteome</keyword>
<dbReference type="PROSITE" id="PS51257">
    <property type="entry name" value="PROKAR_LIPOPROTEIN"/>
    <property type="match status" value="1"/>
</dbReference>
<accession>A0A9W6UXN0</accession>
<reference evidence="1" key="1">
    <citation type="submission" date="2023-02" db="EMBL/GenBank/DDBJ databases">
        <title>Actinomadura rubrobrunea NBRC 14622.</title>
        <authorList>
            <person name="Ichikawa N."/>
            <person name="Sato H."/>
            <person name="Tonouchi N."/>
        </authorList>
    </citation>
    <scope>NUCLEOTIDE SEQUENCE</scope>
    <source>
        <strain evidence="1">NBRC 14622</strain>
    </source>
</reference>